<evidence type="ECO:0000313" key="3">
    <source>
        <dbReference type="EMBL" id="DBA59412.1"/>
    </source>
</evidence>
<dbReference type="Pfam" id="PF25720">
    <property type="entry name" value="Herpes_ORF28"/>
    <property type="match status" value="1"/>
</dbReference>
<feature type="region of interest" description="Disordered" evidence="1">
    <location>
        <begin position="395"/>
        <end position="439"/>
    </location>
</feature>
<reference evidence="3" key="1">
    <citation type="submission" date="2023-06" db="EMBL/GenBank/DDBJ databases">
        <authorList>
            <person name="Mercer L.K."/>
            <person name="Harding E.F."/>
            <person name="Sridhar T."/>
            <person name="White P.A."/>
        </authorList>
    </citation>
    <scope>NUCLEOTIDE SEQUENCE</scope>
</reference>
<name>A0AB33V6L1_9VIRU</name>
<evidence type="ECO:0000256" key="1">
    <source>
        <dbReference type="SAM" id="MobiDB-lite"/>
    </source>
</evidence>
<feature type="compositionally biased region" description="Low complexity" evidence="1">
    <location>
        <begin position="623"/>
        <end position="634"/>
    </location>
</feature>
<organism evidence="3">
    <name type="scientific">Latid herpesvirus 1</name>
    <dbReference type="NCBI Taxonomy" id="3096545"/>
    <lineage>
        <taxon>Viruses</taxon>
        <taxon>Duplodnaviria</taxon>
        <taxon>Heunggongvirae</taxon>
        <taxon>Peploviricota</taxon>
        <taxon>Herviviricetes</taxon>
        <taxon>Herpesvirales</taxon>
    </lineage>
</organism>
<sequence length="665" mass="72916">MPRQSEGGSRIDDAGRVWVWRGDGTAGVYSGDLTKYEDVPLGDCRPSAGSTAACTPRFCDTCYGTSEYSLPSLSGYASFVVGTCCMFSGDSSAPDTCIPGDLSRETIERYRQPLRTHNTMIHGAGGEFRYAHGPKIGKVLAYWHVHKGGRVYLNAVAGVSASNPVAEKCIETFSKSSGIPCGFSLGTADVGLNEVILECSLVVIPARQGCFAKIVTPSALTETLKTFCFTPHYNITPRLLADFGHAEDPGRTTAEEDFYQAHIESLNNYIKLLKLVYSHKGKTSLEKYLKEGEEVHTQLVGPAEEKILEAKMQVSAGGAGDGAQRGPRGEQRERGDPGERDQRVPRRHPSDGDYAPYYRHPPPPPQRYGDPRYGSRYPPAYGGYRDWPVDDFDPRAPEWERYQPPPPPPPPFYHQLHGSWMPPRYDQHQRPPPGQPQSQISREVLEDTLLETLGIEKKAPPKRENRFQETLKGMIAAALETHVRGEVRGGDDREERDRSRAHRDRSPVRGSGDEAAQRTPPRGRGGAQKLMEDAVSAPYGNNSKLDLMTEKVTQLTAIIQDMVAKQNPVAVPAPPQQDSSVQQQIPAATPAQAPPQLQTPEPPPPGVEVPEQPPTNLRPPPTTTHAATPVVPATLNAGLRVSGGSQRAEASVTDSRRRFNELYDL</sequence>
<feature type="compositionally biased region" description="Pro residues" evidence="1">
    <location>
        <begin position="600"/>
        <end position="622"/>
    </location>
</feature>
<evidence type="ECO:0000259" key="2">
    <source>
        <dbReference type="Pfam" id="PF25720"/>
    </source>
</evidence>
<feature type="region of interest" description="Disordered" evidence="1">
    <location>
        <begin position="482"/>
        <end position="542"/>
    </location>
</feature>
<feature type="compositionally biased region" description="Pro residues" evidence="1">
    <location>
        <begin position="403"/>
        <end position="412"/>
    </location>
</feature>
<accession>A0AB33V6L1</accession>
<dbReference type="InterPro" id="IPR057863">
    <property type="entry name" value="ORF28_N"/>
</dbReference>
<feature type="compositionally biased region" description="Basic and acidic residues" evidence="1">
    <location>
        <begin position="482"/>
        <end position="516"/>
    </location>
</feature>
<feature type="compositionally biased region" description="Low complexity" evidence="1">
    <location>
        <begin position="581"/>
        <end position="599"/>
    </location>
</feature>
<reference evidence="3" key="2">
    <citation type="journal article" date="2024" name="Virology">
        <title>Novel viruses discovered in metatranscriptomic analysis of farmed barramundi in Asia and Australia.</title>
        <authorList>
            <person name="Mercer L.K."/>
            <person name="Harding E.F."/>
            <person name="Sridhar T."/>
            <person name="White P.A."/>
        </authorList>
    </citation>
    <scope>NUCLEOTIDE SEQUENCE</scope>
</reference>
<dbReference type="EMBL" id="BK064844">
    <property type="protein sequence ID" value="DBA59412.1"/>
    <property type="molecule type" value="Genomic_DNA"/>
</dbReference>
<protein>
    <submittedName>
        <fullName evidence="3">Polyprotein</fullName>
    </submittedName>
</protein>
<feature type="region of interest" description="Disordered" evidence="1">
    <location>
        <begin position="316"/>
        <end position="379"/>
    </location>
</feature>
<feature type="domain" description="ORF28 N-terminal" evidence="2">
    <location>
        <begin position="46"/>
        <end position="234"/>
    </location>
</feature>
<feature type="compositionally biased region" description="Basic and acidic residues" evidence="1">
    <location>
        <begin position="327"/>
        <end position="351"/>
    </location>
</feature>
<feature type="region of interest" description="Disordered" evidence="1">
    <location>
        <begin position="569"/>
        <end position="654"/>
    </location>
</feature>
<proteinExistence type="predicted"/>